<dbReference type="AlphaFoldDB" id="F3YVG5"/>
<evidence type="ECO:0000313" key="2">
    <source>
        <dbReference type="Proteomes" id="UP000007844"/>
    </source>
</evidence>
<name>F3YVG5_DESAF</name>
<proteinExistence type="predicted"/>
<dbReference type="KEGG" id="daf:Desaf_0197"/>
<gene>
    <name evidence="1" type="ORF">Desaf_0197</name>
</gene>
<protein>
    <submittedName>
        <fullName evidence="1">Uncharacterized protein</fullName>
    </submittedName>
</protein>
<reference evidence="1 2" key="1">
    <citation type="journal article" date="2011" name="J. Bacteriol.">
        <title>Genome sequence of the mercury-methylating and pleomorphic Desulfovibrio africanus Strain Walvis Bay.</title>
        <authorList>
            <person name="Brown S.D."/>
            <person name="Wall J.D."/>
            <person name="Kucken A.M."/>
            <person name="Gilmour C.C."/>
            <person name="Podar M."/>
            <person name="Brandt C.C."/>
            <person name="Teshima H."/>
            <person name="Detter J.C."/>
            <person name="Han C.S."/>
            <person name="Land M.L."/>
            <person name="Lucas S."/>
            <person name="Han J."/>
            <person name="Pennacchio L."/>
            <person name="Nolan M."/>
            <person name="Pitluck S."/>
            <person name="Woyke T."/>
            <person name="Goodwin L."/>
            <person name="Palumbo A.V."/>
            <person name="Elias D.A."/>
        </authorList>
    </citation>
    <scope>NUCLEOTIDE SEQUENCE [LARGE SCALE GENOMIC DNA]</scope>
    <source>
        <strain evidence="1 2">Walvis Bay</strain>
    </source>
</reference>
<organism evidence="1 2">
    <name type="scientific">Desulfocurvibacter africanus subsp. africanus str. Walvis Bay</name>
    <dbReference type="NCBI Taxonomy" id="690850"/>
    <lineage>
        <taxon>Bacteria</taxon>
        <taxon>Pseudomonadati</taxon>
        <taxon>Thermodesulfobacteriota</taxon>
        <taxon>Desulfovibrionia</taxon>
        <taxon>Desulfovibrionales</taxon>
        <taxon>Desulfovibrionaceae</taxon>
        <taxon>Desulfocurvibacter</taxon>
    </lineage>
</organism>
<sequence length="159" mass="17460">MPTHGLQSIFKSKCSSDNALGRRLQAAPELLCWAMVRKPRVSNYDILLRAMRELRPVSAVYGGHYREMCPHVLGRKRDRLHCLFYQYGGESSAGPVRDGSPENWRCIPVAELTALRIHEGPWHWGPSGHGGTQTCVDVVEAVAGRKTLGASLGPDAASP</sequence>
<dbReference type="EMBL" id="CP003221">
    <property type="protein sequence ID" value="EGJ48557.1"/>
    <property type="molecule type" value="Genomic_DNA"/>
</dbReference>
<dbReference type="HOGENOM" id="CLU_1657976_0_0_7"/>
<keyword evidence="2" id="KW-1185">Reference proteome</keyword>
<accession>F3YVG5</accession>
<dbReference type="Proteomes" id="UP000007844">
    <property type="component" value="Chromosome"/>
</dbReference>
<evidence type="ECO:0000313" key="1">
    <source>
        <dbReference type="EMBL" id="EGJ48557.1"/>
    </source>
</evidence>
<dbReference type="eggNOG" id="ENOG50338S4">
    <property type="taxonomic scope" value="Bacteria"/>
</dbReference>